<proteinExistence type="predicted"/>
<sequence>MGTLVFFLEEPSSREMLKGLLPRLLPETIGTQYVVFEGKQDLEKRLPKRLAAWQIPDCRFVVLRDQDSGNCVSIKQGLLQKCQDAGKTDALVRIACRELESWYLGDLQAVEQALKVNGLSSQQDKSKYRDPDSLGNPAEELAKLVPTYQKVSGSRVLGPHLDIENNRSTSFRFFVSGVRKLVDNWGNVA</sequence>
<name>A0ABU6CY45_9GAMM</name>
<dbReference type="RefSeq" id="WP_324695511.1">
    <property type="nucleotide sequence ID" value="NZ_JAYMYJ010000112.1"/>
</dbReference>
<gene>
    <name evidence="1" type="ORF">VSS37_11950</name>
</gene>
<protein>
    <submittedName>
        <fullName evidence="1">DUF4276 family protein</fullName>
    </submittedName>
</protein>
<keyword evidence="2" id="KW-1185">Reference proteome</keyword>
<evidence type="ECO:0000313" key="2">
    <source>
        <dbReference type="Proteomes" id="UP001308005"/>
    </source>
</evidence>
<dbReference type="EMBL" id="JAYMYJ010000112">
    <property type="protein sequence ID" value="MEB4591695.1"/>
    <property type="molecule type" value="Genomic_DNA"/>
</dbReference>
<reference evidence="2" key="1">
    <citation type="submission" date="2023-07" db="EMBL/GenBank/DDBJ databases">
        <title>The carbon used by Thiothrix.</title>
        <authorList>
            <person name="Chen L."/>
        </authorList>
    </citation>
    <scope>NUCLEOTIDE SEQUENCE [LARGE SCALE GENOMIC DNA]</scope>
</reference>
<dbReference type="Pfam" id="PF14103">
    <property type="entry name" value="DUF4276"/>
    <property type="match status" value="1"/>
</dbReference>
<accession>A0ABU6CY45</accession>
<evidence type="ECO:0000313" key="1">
    <source>
        <dbReference type="EMBL" id="MEB4591695.1"/>
    </source>
</evidence>
<comment type="caution">
    <text evidence="1">The sequence shown here is derived from an EMBL/GenBank/DDBJ whole genome shotgun (WGS) entry which is preliminary data.</text>
</comment>
<dbReference type="Proteomes" id="UP001308005">
    <property type="component" value="Unassembled WGS sequence"/>
</dbReference>
<organism evidence="1 2">
    <name type="scientific">Candidatus Thiothrix phosphatis</name>
    <dbReference type="NCBI Taxonomy" id="3112415"/>
    <lineage>
        <taxon>Bacteria</taxon>
        <taxon>Pseudomonadati</taxon>
        <taxon>Pseudomonadota</taxon>
        <taxon>Gammaproteobacteria</taxon>
        <taxon>Thiotrichales</taxon>
        <taxon>Thiotrichaceae</taxon>
        <taxon>Thiothrix</taxon>
    </lineage>
</organism>
<dbReference type="InterPro" id="IPR025455">
    <property type="entry name" value="DUF4276"/>
</dbReference>